<dbReference type="GO" id="GO:0005739">
    <property type="term" value="C:mitochondrion"/>
    <property type="evidence" value="ECO:0007669"/>
    <property type="project" value="TreeGrafter"/>
</dbReference>
<feature type="domain" description="Lactate/malate dehydrogenase C-terminal" evidence="14">
    <location>
        <begin position="182"/>
        <end position="345"/>
    </location>
</feature>
<feature type="binding site" evidence="11">
    <location>
        <position position="129"/>
    </location>
    <ligand>
        <name>NAD(+)</name>
        <dbReference type="ChEBI" id="CHEBI:57540"/>
    </ligand>
</feature>
<dbReference type="PANTHER" id="PTHR11540:SF16">
    <property type="entry name" value="MALATE DEHYDROGENASE, MITOCHONDRIAL"/>
    <property type="match status" value="1"/>
</dbReference>
<dbReference type="InterPro" id="IPR010097">
    <property type="entry name" value="Malate_DH_type1"/>
</dbReference>
<feature type="binding site" evidence="11">
    <location>
        <position position="263"/>
    </location>
    <ligand>
        <name>NAD(+)</name>
        <dbReference type="ChEBI" id="CHEBI:57540"/>
    </ligand>
</feature>
<dbReference type="Gene3D" id="3.40.50.720">
    <property type="entry name" value="NAD(P)-binding Rossmann-like Domain"/>
    <property type="match status" value="1"/>
</dbReference>
<comment type="similarity">
    <text evidence="1">Belongs to the LDH/MDH superfamily. MDH type 1 family.</text>
</comment>
<dbReference type="InterPro" id="IPR036291">
    <property type="entry name" value="NAD(P)-bd_dom_sf"/>
</dbReference>
<evidence type="ECO:0000256" key="7">
    <source>
        <dbReference type="ARBA" id="ARBA00023027"/>
    </source>
</evidence>
<keyword evidence="7 11" id="KW-0520">NAD</keyword>
<dbReference type="InterPro" id="IPR022383">
    <property type="entry name" value="Lactate/malate_DH_C"/>
</dbReference>
<dbReference type="PANTHER" id="PTHR11540">
    <property type="entry name" value="MALATE AND LACTATE DEHYDROGENASE"/>
    <property type="match status" value="1"/>
</dbReference>
<evidence type="ECO:0000256" key="8">
    <source>
        <dbReference type="ARBA" id="ARBA00048313"/>
    </source>
</evidence>
<feature type="binding site" evidence="10">
    <location>
        <position position="122"/>
    </location>
    <ligand>
        <name>substrate</name>
    </ligand>
</feature>
<evidence type="ECO:0000256" key="10">
    <source>
        <dbReference type="PIRSR" id="PIRSR000102-2"/>
    </source>
</evidence>
<feature type="binding site" evidence="10">
    <location>
        <position position="116"/>
    </location>
    <ligand>
        <name>substrate</name>
    </ligand>
</feature>
<evidence type="ECO:0000256" key="6">
    <source>
        <dbReference type="ARBA" id="ARBA00023002"/>
    </source>
</evidence>
<feature type="binding site" evidence="11">
    <location>
        <position position="69"/>
    </location>
    <ligand>
        <name>NAD(+)</name>
        <dbReference type="ChEBI" id="CHEBI:57540"/>
    </ligand>
</feature>
<feature type="binding site" evidence="11">
    <location>
        <begin position="43"/>
        <end position="49"/>
    </location>
    <ligand>
        <name>NAD(+)</name>
        <dbReference type="ChEBI" id="CHEBI:57540"/>
    </ligand>
</feature>
<reference evidence="15" key="1">
    <citation type="journal article" date="2024" name="Gigascience">
        <title>Chromosome-level genome of the poultry shaft louse Menopon gallinae provides insight into the host-switching and adaptive evolution of parasitic lice.</title>
        <authorList>
            <person name="Xu Y."/>
            <person name="Ma L."/>
            <person name="Liu S."/>
            <person name="Liang Y."/>
            <person name="Liu Q."/>
            <person name="He Z."/>
            <person name="Tian L."/>
            <person name="Duan Y."/>
            <person name="Cai W."/>
            <person name="Li H."/>
            <person name="Song F."/>
        </authorList>
    </citation>
    <scope>NUCLEOTIDE SEQUENCE</scope>
    <source>
        <strain evidence="15">Cailab_2023a</strain>
    </source>
</reference>
<dbReference type="InterPro" id="IPR001236">
    <property type="entry name" value="Lactate/malate_DH_N"/>
</dbReference>
<name>A0AAW2HEB3_9NEOP</name>
<keyword evidence="6 12" id="KW-0560">Oxidoreductase</keyword>
<feature type="active site" description="Proton acceptor" evidence="9">
    <location>
        <position position="212"/>
    </location>
</feature>
<proteinExistence type="inferred from homology"/>
<keyword evidence="5" id="KW-0816">Tricarboxylic acid cycle</keyword>
<dbReference type="EMBL" id="JARGDH010000005">
    <property type="protein sequence ID" value="KAL0268114.1"/>
    <property type="molecule type" value="Genomic_DNA"/>
</dbReference>
<dbReference type="SUPFAM" id="SSF51735">
    <property type="entry name" value="NAD(P)-binding Rossmann-fold domains"/>
    <property type="match status" value="1"/>
</dbReference>
<evidence type="ECO:0000256" key="1">
    <source>
        <dbReference type="ARBA" id="ARBA00008824"/>
    </source>
</evidence>
<dbReference type="GO" id="GO:0030060">
    <property type="term" value="F:L-malate dehydrogenase (NAD+) activity"/>
    <property type="evidence" value="ECO:0007669"/>
    <property type="project" value="UniProtKB-EC"/>
</dbReference>
<dbReference type="EC" id="1.1.1.37" evidence="3"/>
<dbReference type="FunFam" id="3.90.110.10:FF:000001">
    <property type="entry name" value="Malate dehydrogenase"/>
    <property type="match status" value="1"/>
</dbReference>
<evidence type="ECO:0000259" key="13">
    <source>
        <dbReference type="Pfam" id="PF00056"/>
    </source>
</evidence>
<evidence type="ECO:0000259" key="14">
    <source>
        <dbReference type="Pfam" id="PF02866"/>
    </source>
</evidence>
<evidence type="ECO:0000313" key="15">
    <source>
        <dbReference type="EMBL" id="KAL0268114.1"/>
    </source>
</evidence>
<dbReference type="NCBIfam" id="TIGR01772">
    <property type="entry name" value="MDH_euk_gproteo"/>
    <property type="match status" value="1"/>
</dbReference>
<protein>
    <recommendedName>
        <fullName evidence="4">Malate dehydrogenase, mitochondrial</fullName>
        <ecNumber evidence="3">1.1.1.37</ecNumber>
    </recommendedName>
</protein>
<dbReference type="Gene3D" id="3.90.110.10">
    <property type="entry name" value="Lactate dehydrogenase/glycoside hydrolase, family 4, C-terminal"/>
    <property type="match status" value="1"/>
</dbReference>
<dbReference type="InterPro" id="IPR015955">
    <property type="entry name" value="Lactate_DH/Glyco_Ohase_4_C"/>
</dbReference>
<dbReference type="InterPro" id="IPR001557">
    <property type="entry name" value="L-lactate/malate_DH"/>
</dbReference>
<evidence type="ECO:0000256" key="12">
    <source>
        <dbReference type="RuleBase" id="RU003369"/>
    </source>
</evidence>
<comment type="subunit">
    <text evidence="2">Homodimer.</text>
</comment>
<dbReference type="Pfam" id="PF02866">
    <property type="entry name" value="Ldh_1_C"/>
    <property type="match status" value="1"/>
</dbReference>
<dbReference type="GO" id="GO:0019752">
    <property type="term" value="P:carboxylic acid metabolic process"/>
    <property type="evidence" value="ECO:0007669"/>
    <property type="project" value="InterPro"/>
</dbReference>
<evidence type="ECO:0000256" key="2">
    <source>
        <dbReference type="ARBA" id="ARBA00011738"/>
    </source>
</evidence>
<dbReference type="GO" id="GO:0006099">
    <property type="term" value="P:tricarboxylic acid cycle"/>
    <property type="evidence" value="ECO:0007669"/>
    <property type="project" value="UniProtKB-KW"/>
</dbReference>
<evidence type="ECO:0000256" key="5">
    <source>
        <dbReference type="ARBA" id="ARBA00022532"/>
    </source>
</evidence>
<feature type="binding site" evidence="10">
    <location>
        <position position="154"/>
    </location>
    <ligand>
        <name>substrate</name>
    </ligand>
</feature>
<dbReference type="FunFam" id="3.40.50.720:FF:000013">
    <property type="entry name" value="Malate dehydrogenase"/>
    <property type="match status" value="1"/>
</dbReference>
<comment type="catalytic activity">
    <reaction evidence="8">
        <text>(S)-malate + NAD(+) = oxaloacetate + NADH + H(+)</text>
        <dbReference type="Rhea" id="RHEA:21432"/>
        <dbReference type="ChEBI" id="CHEBI:15378"/>
        <dbReference type="ChEBI" id="CHEBI:15589"/>
        <dbReference type="ChEBI" id="CHEBI:16452"/>
        <dbReference type="ChEBI" id="CHEBI:57540"/>
        <dbReference type="ChEBI" id="CHEBI:57945"/>
        <dbReference type="EC" id="1.1.1.37"/>
    </reaction>
</comment>
<organism evidence="15">
    <name type="scientific">Menopon gallinae</name>
    <name type="common">poultry shaft louse</name>
    <dbReference type="NCBI Taxonomy" id="328185"/>
    <lineage>
        <taxon>Eukaryota</taxon>
        <taxon>Metazoa</taxon>
        <taxon>Ecdysozoa</taxon>
        <taxon>Arthropoda</taxon>
        <taxon>Hexapoda</taxon>
        <taxon>Insecta</taxon>
        <taxon>Pterygota</taxon>
        <taxon>Neoptera</taxon>
        <taxon>Paraneoptera</taxon>
        <taxon>Psocodea</taxon>
        <taxon>Troctomorpha</taxon>
        <taxon>Phthiraptera</taxon>
        <taxon>Amblycera</taxon>
        <taxon>Menoponidae</taxon>
        <taxon>Menopon</taxon>
    </lineage>
</organism>
<accession>A0AAW2HEB3</accession>
<dbReference type="PIRSF" id="PIRSF000102">
    <property type="entry name" value="Lac_mal_DH"/>
    <property type="match status" value="1"/>
</dbReference>
<feature type="binding site" evidence="10">
    <location>
        <position position="188"/>
    </location>
    <ligand>
        <name>substrate</name>
    </ligand>
</feature>
<comment type="caution">
    <text evidence="15">The sequence shown here is derived from an EMBL/GenBank/DDBJ whole genome shotgun (WGS) entry which is preliminary data.</text>
</comment>
<dbReference type="Pfam" id="PF00056">
    <property type="entry name" value="Ldh_1_N"/>
    <property type="match status" value="1"/>
</dbReference>
<evidence type="ECO:0000256" key="11">
    <source>
        <dbReference type="PIRSR" id="PIRSR000102-3"/>
    </source>
</evidence>
<gene>
    <name evidence="15" type="ORF">PYX00_010181</name>
</gene>
<feature type="domain" description="Lactate/malate dehydrogenase N-terminal" evidence="13">
    <location>
        <begin position="37"/>
        <end position="180"/>
    </location>
</feature>
<evidence type="ECO:0000256" key="4">
    <source>
        <dbReference type="ARBA" id="ARBA00016075"/>
    </source>
</evidence>
<evidence type="ECO:0000256" key="3">
    <source>
        <dbReference type="ARBA" id="ARBA00012995"/>
    </source>
</evidence>
<dbReference type="CDD" id="cd01337">
    <property type="entry name" value="MDH_glyoxysomal_mitochondrial"/>
    <property type="match status" value="1"/>
</dbReference>
<dbReference type="SUPFAM" id="SSF56327">
    <property type="entry name" value="LDH C-terminal domain-like"/>
    <property type="match status" value="1"/>
</dbReference>
<feature type="binding site" evidence="11">
    <location>
        <begin position="152"/>
        <end position="154"/>
    </location>
    <ligand>
        <name>NAD(+)</name>
        <dbReference type="ChEBI" id="CHEBI:57540"/>
    </ligand>
</feature>
<dbReference type="AlphaFoldDB" id="A0AAW2HEB3"/>
<sequence length="359" mass="38935">MLRCLARVTVSRLRCARKVRFESVRFFGRDEPKSPSMKITVCGASGSIGQPLSLMLKQCPYIDELALYDLTGACGVGLELSHVDTKCKVRAYTGKEQLKESLKGARIVVFAAGVPRKPGMTRDDLFCSNAKIVQELAAACGEVCPEALISIITNPLNSTVPVVCEILKRWARFDPNRIFGCTTLDCVRANMFVAEVLGLEPECVVVPIIGGHSDSTIVPVLSQAKPSNDFKPEEISQITQAIQQAGTEVVKAKEGTGSATLSMAFAAARFTISLVKGLLGHRGVVECTFVPNECMEGVAYFASPIELGPNGVMRNLGVPNLSEYECCLLQQAIPQLQKDIKKAEDYVRSQTSNEMLVNV</sequence>
<evidence type="ECO:0000256" key="9">
    <source>
        <dbReference type="PIRSR" id="PIRSR000102-1"/>
    </source>
</evidence>